<accession>A0A6C0HSG5</accession>
<organism evidence="2">
    <name type="scientific">viral metagenome</name>
    <dbReference type="NCBI Taxonomy" id="1070528"/>
    <lineage>
        <taxon>unclassified sequences</taxon>
        <taxon>metagenomes</taxon>
        <taxon>organismal metagenomes</taxon>
    </lineage>
</organism>
<dbReference type="GO" id="GO:0005524">
    <property type="term" value="F:ATP binding"/>
    <property type="evidence" value="ECO:0007669"/>
    <property type="project" value="InterPro"/>
</dbReference>
<dbReference type="PROSITE" id="PS50975">
    <property type="entry name" value="ATP_GRASP"/>
    <property type="match status" value="1"/>
</dbReference>
<dbReference type="InterPro" id="IPR013815">
    <property type="entry name" value="ATP_grasp_subdomain_1"/>
</dbReference>
<dbReference type="SUPFAM" id="SSF56059">
    <property type="entry name" value="Glutathione synthetase ATP-binding domain-like"/>
    <property type="match status" value="1"/>
</dbReference>
<dbReference type="InterPro" id="IPR011761">
    <property type="entry name" value="ATP-grasp"/>
</dbReference>
<name>A0A6C0HSG5_9ZZZZ</name>
<sequence>MNNINVLIFPSGSGVSKEIFDSLKYIRWITLFGIDSDENNFSHYQFENFTLGAPFIKDEEDTVKFLKNIISINNITCIYPAFDSIIVFLKKHENDLGVKIISSPIETCNVCFSKKQTYELFENDLLVPKLLHFNEIKNYPIFLKPECGYGSRDAFKINNKTELDFYSSTVKNNIICEYLPGEEYTVDCFSSDKHGLIYCEARQRAKTVNGLSVLTKHVNLPEVKSIGEKISKKLRFVGSWFFQLKYNNNNELTLLEIAPRIPGAACLHRNQGANFPLLSIYEHFGIYIDNVLTNNYNVSCYKCYENRFNISISYTTVYVDLDDTIIIKNKVNTKLLQYLYHAKNLKKDLILITRNKNPQQCLEDYYISVNLFNKIIIVDKDERKSKYINVTDSIFIDDSYQERIDVYSVNKINVFNCDMIECLFDEKL</sequence>
<reference evidence="2" key="1">
    <citation type="journal article" date="2020" name="Nature">
        <title>Giant virus diversity and host interactions through global metagenomics.</title>
        <authorList>
            <person name="Schulz F."/>
            <person name="Roux S."/>
            <person name="Paez-Espino D."/>
            <person name="Jungbluth S."/>
            <person name="Walsh D.A."/>
            <person name="Denef V.J."/>
            <person name="McMahon K.D."/>
            <person name="Konstantinidis K.T."/>
            <person name="Eloe-Fadrosh E.A."/>
            <person name="Kyrpides N.C."/>
            <person name="Woyke T."/>
        </authorList>
    </citation>
    <scope>NUCLEOTIDE SEQUENCE</scope>
    <source>
        <strain evidence="2">GVMAG-M-3300023184-165</strain>
    </source>
</reference>
<dbReference type="Gene3D" id="3.40.50.20">
    <property type="match status" value="1"/>
</dbReference>
<feature type="domain" description="ATP-grasp" evidence="1">
    <location>
        <begin position="95"/>
        <end position="286"/>
    </location>
</feature>
<dbReference type="GO" id="GO:0046872">
    <property type="term" value="F:metal ion binding"/>
    <property type="evidence" value="ECO:0007669"/>
    <property type="project" value="InterPro"/>
</dbReference>
<evidence type="ECO:0000259" key="1">
    <source>
        <dbReference type="PROSITE" id="PS50975"/>
    </source>
</evidence>
<dbReference type="AlphaFoldDB" id="A0A6C0HSG5"/>
<dbReference type="Pfam" id="PF15632">
    <property type="entry name" value="ATPgrasp_Ter"/>
    <property type="match status" value="1"/>
</dbReference>
<dbReference type="EMBL" id="MN740004">
    <property type="protein sequence ID" value="QHT82833.1"/>
    <property type="molecule type" value="Genomic_DNA"/>
</dbReference>
<evidence type="ECO:0000313" key="2">
    <source>
        <dbReference type="EMBL" id="QHT82833.1"/>
    </source>
</evidence>
<dbReference type="Gene3D" id="3.30.1490.20">
    <property type="entry name" value="ATP-grasp fold, A domain"/>
    <property type="match status" value="1"/>
</dbReference>
<dbReference type="Gene3D" id="3.30.470.20">
    <property type="entry name" value="ATP-grasp fold, B domain"/>
    <property type="match status" value="1"/>
</dbReference>
<proteinExistence type="predicted"/>
<protein>
    <recommendedName>
        <fullName evidence="1">ATP-grasp domain-containing protein</fullName>
    </recommendedName>
</protein>